<gene>
    <name evidence="2" type="ORF">FC756_26650</name>
</gene>
<feature type="region of interest" description="Disordered" evidence="1">
    <location>
        <begin position="82"/>
        <end position="103"/>
    </location>
</feature>
<dbReference type="EMBL" id="SZPU01000151">
    <property type="protein sequence ID" value="TKI52908.1"/>
    <property type="molecule type" value="Genomic_DNA"/>
</dbReference>
<organism evidence="2 3">
    <name type="scientific">Lysinibacillus mangiferihumi</name>
    <dbReference type="NCBI Taxonomy" id="1130819"/>
    <lineage>
        <taxon>Bacteria</taxon>
        <taxon>Bacillati</taxon>
        <taxon>Bacillota</taxon>
        <taxon>Bacilli</taxon>
        <taxon>Bacillales</taxon>
        <taxon>Bacillaceae</taxon>
        <taxon>Lysinibacillus</taxon>
    </lineage>
</organism>
<keyword evidence="3" id="KW-1185">Reference proteome</keyword>
<accession>A0A4U2XYB3</accession>
<evidence type="ECO:0000256" key="1">
    <source>
        <dbReference type="SAM" id="MobiDB-lite"/>
    </source>
</evidence>
<evidence type="ECO:0000313" key="2">
    <source>
        <dbReference type="EMBL" id="TKI52908.1"/>
    </source>
</evidence>
<proteinExistence type="predicted"/>
<dbReference type="Proteomes" id="UP000308744">
    <property type="component" value="Unassembled WGS sequence"/>
</dbReference>
<name>A0A4U2XYB3_9BACI</name>
<reference evidence="2 3" key="1">
    <citation type="submission" date="2019-04" db="EMBL/GenBank/DDBJ databases">
        <title>Lysinibacillus genome sequencing.</title>
        <authorList>
            <person name="Dunlap C."/>
        </authorList>
    </citation>
    <scope>NUCLEOTIDE SEQUENCE [LARGE SCALE GENOMIC DNA]</scope>
    <source>
        <strain evidence="2 3">CCTCC AB 2010389</strain>
    </source>
</reference>
<comment type="caution">
    <text evidence="2">The sequence shown here is derived from an EMBL/GenBank/DDBJ whole genome shotgun (WGS) entry which is preliminary data.</text>
</comment>
<dbReference type="AlphaFoldDB" id="A0A4U2XYB3"/>
<evidence type="ECO:0000313" key="3">
    <source>
        <dbReference type="Proteomes" id="UP000308744"/>
    </source>
</evidence>
<sequence>AGMESAGAKFINKGAKAFNGVVDGIKTVTNKGPIGQLKEKATKQLDTVKDKFQTKVAEVKDQFRQLGTPQLELAGVNMSRITDTGTVGKNKPTPNPPSGTGYSGKLPSQGTVDAGINGAPKVDAGKQGKHVPGHGNNVSTKSQWSEGQNGVQLTQEAWMNGTPVRADGSVKTYDFGTPVGPNGETRVKVHIDKKGNIHGYPVQ</sequence>
<feature type="compositionally biased region" description="Polar residues" evidence="1">
    <location>
        <begin position="136"/>
        <end position="146"/>
    </location>
</feature>
<protein>
    <submittedName>
        <fullName evidence="2">Uncharacterized protein</fullName>
    </submittedName>
</protein>
<feature type="non-terminal residue" evidence="2">
    <location>
        <position position="1"/>
    </location>
</feature>
<feature type="region of interest" description="Disordered" evidence="1">
    <location>
        <begin position="126"/>
        <end position="146"/>
    </location>
</feature>